<evidence type="ECO:0000313" key="4">
    <source>
        <dbReference type="Proteomes" id="UP001428817"/>
    </source>
</evidence>
<protein>
    <submittedName>
        <fullName evidence="3">Cytochrome P450</fullName>
    </submittedName>
</protein>
<sequence>MEPSELLSSFDQYDPAHVQVMHEVLAHARRECPVFHTTAEPGYWVVSRYADAKRILFDTAAFSNRNGVTVHGVGEPRPLPAAADPPLHKQYRDILRPYFTQQAIRAHEPELRKLAQQLMEPWLSTGEVEFVKDYAAKLAYAALFAVFLRSSGAEDIDLFVAGADRIVQESTQDAYAQLMGLVRQLLARRRSSGVEINDMIGAVELGSVDGRPLTEDEKVGMIFSAVAAGFETNYATMALIMHQVVRHPELETRIQGPDWASGHLAEFLRFVSPVTGLIRTVTRDTEIGGVALRAGDTVLVHYASVDRDEAQFPQADTLDFARPNSGQHMAFSFGVHRCLGAPFAEFLIGIGLEELTRRATGFRLRDPELDVPYTTGVVCRPEALPLTFELR</sequence>
<accession>A0ABP9PTK4</accession>
<dbReference type="InterPro" id="IPR017972">
    <property type="entry name" value="Cyt_P450_CS"/>
</dbReference>
<name>A0ABP9PTK4_9PSEU</name>
<keyword evidence="4" id="KW-1185">Reference proteome</keyword>
<keyword evidence="2" id="KW-0560">Oxidoreductase</keyword>
<evidence type="ECO:0000256" key="1">
    <source>
        <dbReference type="ARBA" id="ARBA00010617"/>
    </source>
</evidence>
<gene>
    <name evidence="3" type="ORF">GCM10023321_13630</name>
</gene>
<dbReference type="PANTHER" id="PTHR46696:SF6">
    <property type="entry name" value="P450, PUTATIVE (EUROFUNG)-RELATED"/>
    <property type="match status" value="1"/>
</dbReference>
<dbReference type="Gene3D" id="1.10.630.10">
    <property type="entry name" value="Cytochrome P450"/>
    <property type="match status" value="1"/>
</dbReference>
<reference evidence="4" key="1">
    <citation type="journal article" date="2019" name="Int. J. Syst. Evol. Microbiol.">
        <title>The Global Catalogue of Microorganisms (GCM) 10K type strain sequencing project: providing services to taxonomists for standard genome sequencing and annotation.</title>
        <authorList>
            <consortium name="The Broad Institute Genomics Platform"/>
            <consortium name="The Broad Institute Genome Sequencing Center for Infectious Disease"/>
            <person name="Wu L."/>
            <person name="Ma J."/>
        </authorList>
    </citation>
    <scope>NUCLEOTIDE SEQUENCE [LARGE SCALE GENOMIC DNA]</scope>
    <source>
        <strain evidence="4">JCM 18303</strain>
    </source>
</reference>
<keyword evidence="2" id="KW-0349">Heme</keyword>
<dbReference type="Pfam" id="PF00067">
    <property type="entry name" value="p450"/>
    <property type="match status" value="1"/>
</dbReference>
<dbReference type="SUPFAM" id="SSF48264">
    <property type="entry name" value="Cytochrome P450"/>
    <property type="match status" value="1"/>
</dbReference>
<comment type="caution">
    <text evidence="3">The sequence shown here is derived from an EMBL/GenBank/DDBJ whole genome shotgun (WGS) entry which is preliminary data.</text>
</comment>
<organism evidence="3 4">
    <name type="scientific">Pseudonocardia eucalypti</name>
    <dbReference type="NCBI Taxonomy" id="648755"/>
    <lineage>
        <taxon>Bacteria</taxon>
        <taxon>Bacillati</taxon>
        <taxon>Actinomycetota</taxon>
        <taxon>Actinomycetes</taxon>
        <taxon>Pseudonocardiales</taxon>
        <taxon>Pseudonocardiaceae</taxon>
        <taxon>Pseudonocardia</taxon>
    </lineage>
</organism>
<keyword evidence="2" id="KW-0408">Iron</keyword>
<evidence type="ECO:0000313" key="3">
    <source>
        <dbReference type="EMBL" id="GAA5149575.1"/>
    </source>
</evidence>
<dbReference type="PANTHER" id="PTHR46696">
    <property type="entry name" value="P450, PUTATIVE (EUROFUNG)-RELATED"/>
    <property type="match status" value="1"/>
</dbReference>
<comment type="similarity">
    <text evidence="1 2">Belongs to the cytochrome P450 family.</text>
</comment>
<dbReference type="InterPro" id="IPR036396">
    <property type="entry name" value="Cyt_P450_sf"/>
</dbReference>
<keyword evidence="2" id="KW-0479">Metal-binding</keyword>
<evidence type="ECO:0000256" key="2">
    <source>
        <dbReference type="RuleBase" id="RU000461"/>
    </source>
</evidence>
<dbReference type="RefSeq" id="WP_185062903.1">
    <property type="nucleotide sequence ID" value="NZ_BAABJP010000004.1"/>
</dbReference>
<dbReference type="InterPro" id="IPR001128">
    <property type="entry name" value="Cyt_P450"/>
</dbReference>
<proteinExistence type="inferred from homology"/>
<dbReference type="PROSITE" id="PS00086">
    <property type="entry name" value="CYTOCHROME_P450"/>
    <property type="match status" value="1"/>
</dbReference>
<dbReference type="EMBL" id="BAABJP010000004">
    <property type="protein sequence ID" value="GAA5149575.1"/>
    <property type="molecule type" value="Genomic_DNA"/>
</dbReference>
<keyword evidence="2" id="KW-0503">Monooxygenase</keyword>
<dbReference type="Proteomes" id="UP001428817">
    <property type="component" value="Unassembled WGS sequence"/>
</dbReference>